<dbReference type="InterPro" id="IPR006311">
    <property type="entry name" value="TAT_signal"/>
</dbReference>
<dbReference type="Gene3D" id="3.20.20.150">
    <property type="entry name" value="Divalent-metal-dependent TIM barrel enzymes"/>
    <property type="match status" value="1"/>
</dbReference>
<dbReference type="Proteomes" id="UP000250557">
    <property type="component" value="Chromosome"/>
</dbReference>
<dbReference type="AlphaFoldDB" id="A0AAE6JBE8"/>
<keyword evidence="6" id="KW-1185">Reference proteome</keyword>
<feature type="chain" id="PRO_5042221732" evidence="1">
    <location>
        <begin position="32"/>
        <end position="312"/>
    </location>
</feature>
<feature type="domain" description="Xylose isomerase-like TIM barrel" evidence="2">
    <location>
        <begin position="177"/>
        <end position="301"/>
    </location>
</feature>
<evidence type="ECO:0000313" key="6">
    <source>
        <dbReference type="Proteomes" id="UP000663940"/>
    </source>
</evidence>
<reference evidence="3 5" key="1">
    <citation type="submission" date="2019-08" db="EMBL/GenBank/DDBJ databases">
        <title>Comparative genome analysis confer to the adaptation heavy metal polluted environment.</title>
        <authorList>
            <person name="Li Y."/>
        </authorList>
    </citation>
    <scope>NUCLEOTIDE SEQUENCE [LARGE SCALE GENOMIC DNA]</scope>
    <source>
        <strain evidence="3 5">P2</strain>
    </source>
</reference>
<reference evidence="4 6" key="2">
    <citation type="submission" date="2021-03" db="EMBL/GenBank/DDBJ databases">
        <title>Mucilaginibacter strains isolated from gold and copper mining confer multi heavy-metal resistance.</title>
        <authorList>
            <person name="Li Y."/>
        </authorList>
    </citation>
    <scope>NUCLEOTIDE SEQUENCE [LARGE SCALE GENOMIC DNA]</scope>
    <source>
        <strain evidence="4 6">P2-4</strain>
    </source>
</reference>
<dbReference type="InterPro" id="IPR013022">
    <property type="entry name" value="Xyl_isomerase-like_TIM-brl"/>
</dbReference>
<evidence type="ECO:0000313" key="4">
    <source>
        <dbReference type="EMBL" id="QTE48818.1"/>
    </source>
</evidence>
<protein>
    <submittedName>
        <fullName evidence="3">Sugar phosphate isomerase/epimerase</fullName>
    </submittedName>
</protein>
<accession>A0AAE6JBE8</accession>
<proteinExistence type="predicted"/>
<dbReference type="PROSITE" id="PS51318">
    <property type="entry name" value="TAT"/>
    <property type="match status" value="1"/>
</dbReference>
<dbReference type="GO" id="GO:0016853">
    <property type="term" value="F:isomerase activity"/>
    <property type="evidence" value="ECO:0007669"/>
    <property type="project" value="UniProtKB-KW"/>
</dbReference>
<dbReference type="Pfam" id="PF01261">
    <property type="entry name" value="AP_endonuc_2"/>
    <property type="match status" value="1"/>
</dbReference>
<sequence length="312" mass="34429">MKQHNLSRRRFIGSSALAAAGLLAFSKSSFAGVVSGRTDKPNSLINGVQIGVITYSFRSMPGTIEDLLRYCIDCNINAIELMGDAAEMYAGAPKHEAGEDWAAFGKKMAEWRVSAPMDKFKEIRKMYHDAGVNIYAWKPNALGTKNSDAEIDYAFNAGKALGVNHVTVELPDEVQTKRLGDIAAKHKMMVGYHAHTQATPTLWDAALAQSKHNGINLDIGHYVAGTSSSPVPFIEKYHDRITSMHIKDRKFHDGPNQPWGQGDTPIKEVLQLLKNNHYKFPATIELEYKIPEGSDAVKEVKICRQFAADALA</sequence>
<dbReference type="EMBL" id="CP071880">
    <property type="protein sequence ID" value="QTE48818.1"/>
    <property type="molecule type" value="Genomic_DNA"/>
</dbReference>
<dbReference type="InterPro" id="IPR036237">
    <property type="entry name" value="Xyl_isomerase-like_sf"/>
</dbReference>
<keyword evidence="1" id="KW-0732">Signal</keyword>
<dbReference type="Proteomes" id="UP000663940">
    <property type="component" value="Chromosome"/>
</dbReference>
<dbReference type="SUPFAM" id="SSF51658">
    <property type="entry name" value="Xylose isomerase-like"/>
    <property type="match status" value="1"/>
</dbReference>
<feature type="signal peptide" evidence="1">
    <location>
        <begin position="1"/>
        <end position="31"/>
    </location>
</feature>
<gene>
    <name evidence="3" type="ORF">DIU31_002475</name>
    <name evidence="4" type="ORF">J3L21_25270</name>
</gene>
<evidence type="ECO:0000313" key="3">
    <source>
        <dbReference type="EMBL" id="QEM02441.1"/>
    </source>
</evidence>
<evidence type="ECO:0000256" key="1">
    <source>
        <dbReference type="SAM" id="SignalP"/>
    </source>
</evidence>
<organism evidence="3 5">
    <name type="scientific">Mucilaginibacter rubeus</name>
    <dbReference type="NCBI Taxonomy" id="2027860"/>
    <lineage>
        <taxon>Bacteria</taxon>
        <taxon>Pseudomonadati</taxon>
        <taxon>Bacteroidota</taxon>
        <taxon>Sphingobacteriia</taxon>
        <taxon>Sphingobacteriales</taxon>
        <taxon>Sphingobacteriaceae</taxon>
        <taxon>Mucilaginibacter</taxon>
    </lineage>
</organism>
<dbReference type="RefSeq" id="WP_112653814.1">
    <property type="nucleotide sequence ID" value="NZ_CP043451.1"/>
</dbReference>
<evidence type="ECO:0000259" key="2">
    <source>
        <dbReference type="Pfam" id="PF01261"/>
    </source>
</evidence>
<evidence type="ECO:0000313" key="5">
    <source>
        <dbReference type="Proteomes" id="UP000250557"/>
    </source>
</evidence>
<dbReference type="PANTHER" id="PTHR12110">
    <property type="entry name" value="HYDROXYPYRUVATE ISOMERASE"/>
    <property type="match status" value="1"/>
</dbReference>
<keyword evidence="3" id="KW-0413">Isomerase</keyword>
<dbReference type="InterPro" id="IPR050312">
    <property type="entry name" value="IolE/XylAMocC-like"/>
</dbReference>
<dbReference type="EMBL" id="CP043451">
    <property type="protein sequence ID" value="QEM02441.1"/>
    <property type="molecule type" value="Genomic_DNA"/>
</dbReference>
<name>A0AAE6JBE8_9SPHI</name>